<accession>A0A8J7LWN5</accession>
<evidence type="ECO:0000256" key="1">
    <source>
        <dbReference type="SAM" id="MobiDB-lite"/>
    </source>
</evidence>
<sequence>MHVDFNPRPPRPPVRLPPGASVKSTDLPPGIVGYSLQDRFLRHYNRPGGNATDSVELDGRWLTELQADRNFPPTRDRIIARMRARATTLIDRLQCDWRATFTDAGYELMPTVPYSAMSWAVGRYSLYWKASGSVGPRRCDVPVAECDGGRGSTAAVSYSIDWTVYDVFDFDWRIIFPWIAPFWFGAPFHVFAEWSTLHSAEATTCKPAPPTPPPCQDGTPLSTFYDVLTGAYREGGTRPEISAEAAIDSAMGRLLQDGKEWCGIGRCSDGTCQPRFSNVTARVGETQDEAEADGLIRLKTRVRVTAMISCACGGPLDQTFPRPN</sequence>
<evidence type="ECO:0000313" key="3">
    <source>
        <dbReference type="Proteomes" id="UP000619079"/>
    </source>
</evidence>
<dbReference type="AlphaFoldDB" id="A0A8J7LWN5"/>
<dbReference type="RefSeq" id="WP_199025269.1">
    <property type="nucleotide sequence ID" value="NZ_JAELVR010000008.1"/>
</dbReference>
<organism evidence="2 3">
    <name type="scientific">Sedimentitalea arenosa</name>
    <dbReference type="NCBI Taxonomy" id="2798803"/>
    <lineage>
        <taxon>Bacteria</taxon>
        <taxon>Pseudomonadati</taxon>
        <taxon>Pseudomonadota</taxon>
        <taxon>Alphaproteobacteria</taxon>
        <taxon>Rhodobacterales</taxon>
        <taxon>Paracoccaceae</taxon>
        <taxon>Sedimentitalea</taxon>
    </lineage>
</organism>
<protein>
    <submittedName>
        <fullName evidence="2">Uncharacterized protein</fullName>
    </submittedName>
</protein>
<proteinExistence type="predicted"/>
<keyword evidence="3" id="KW-1185">Reference proteome</keyword>
<name>A0A8J7LWN5_9RHOB</name>
<comment type="caution">
    <text evidence="2">The sequence shown here is derived from an EMBL/GenBank/DDBJ whole genome shotgun (WGS) entry which is preliminary data.</text>
</comment>
<gene>
    <name evidence="2" type="ORF">JF290_12710</name>
</gene>
<feature type="compositionally biased region" description="Pro residues" evidence="1">
    <location>
        <begin position="7"/>
        <end position="16"/>
    </location>
</feature>
<dbReference type="Proteomes" id="UP000619079">
    <property type="component" value="Unassembled WGS sequence"/>
</dbReference>
<reference evidence="2" key="1">
    <citation type="submission" date="2020-12" db="EMBL/GenBank/DDBJ databases">
        <title>Sedimentitalea sp. nov., isolated from sand in Incheon.</title>
        <authorList>
            <person name="Kim W."/>
        </authorList>
    </citation>
    <scope>NUCLEOTIDE SEQUENCE</scope>
    <source>
        <strain evidence="2">CAU 1593</strain>
    </source>
</reference>
<feature type="region of interest" description="Disordered" evidence="1">
    <location>
        <begin position="1"/>
        <end position="28"/>
    </location>
</feature>
<evidence type="ECO:0000313" key="2">
    <source>
        <dbReference type="EMBL" id="MBJ6372390.1"/>
    </source>
</evidence>
<dbReference type="EMBL" id="JAELVR010000008">
    <property type="protein sequence ID" value="MBJ6372390.1"/>
    <property type="molecule type" value="Genomic_DNA"/>
</dbReference>